<accession>A0A1B7MJ89</accession>
<dbReference type="Proteomes" id="UP000092154">
    <property type="component" value="Unassembled WGS sequence"/>
</dbReference>
<gene>
    <name evidence="2" type="ORF">K503DRAFT_701701</name>
</gene>
<dbReference type="OrthoDB" id="9451547at2759"/>
<feature type="transmembrane region" description="Helical" evidence="1">
    <location>
        <begin position="59"/>
        <end position="84"/>
    </location>
</feature>
<keyword evidence="1" id="KW-0472">Membrane</keyword>
<dbReference type="AlphaFoldDB" id="A0A1B7MJ89"/>
<dbReference type="InParanoid" id="A0A1B7MJ89"/>
<proteinExistence type="predicted"/>
<evidence type="ECO:0000313" key="2">
    <source>
        <dbReference type="EMBL" id="OAX32659.1"/>
    </source>
</evidence>
<keyword evidence="1" id="KW-0812">Transmembrane</keyword>
<dbReference type="EMBL" id="KV448948">
    <property type="protein sequence ID" value="OAX32659.1"/>
    <property type="molecule type" value="Genomic_DNA"/>
</dbReference>
<reference evidence="2 3" key="1">
    <citation type="submission" date="2016-06" db="EMBL/GenBank/DDBJ databases">
        <title>Comparative genomics of the ectomycorrhizal sister species Rhizopogon vinicolor and Rhizopogon vesiculosus (Basidiomycota: Boletales) reveals a divergence of the mating type B locus.</title>
        <authorList>
            <consortium name="DOE Joint Genome Institute"/>
            <person name="Mujic A.B."/>
            <person name="Kuo A."/>
            <person name="Tritt A."/>
            <person name="Lipzen A."/>
            <person name="Chen C."/>
            <person name="Johnson J."/>
            <person name="Sharma A."/>
            <person name="Barry K."/>
            <person name="Grigoriev I.V."/>
            <person name="Spatafora J.W."/>
        </authorList>
    </citation>
    <scope>NUCLEOTIDE SEQUENCE [LARGE SCALE GENOMIC DNA]</scope>
    <source>
        <strain evidence="2 3">AM-OR11-026</strain>
    </source>
</reference>
<keyword evidence="1" id="KW-1133">Transmembrane helix</keyword>
<organism evidence="2 3">
    <name type="scientific">Rhizopogon vinicolor AM-OR11-026</name>
    <dbReference type="NCBI Taxonomy" id="1314800"/>
    <lineage>
        <taxon>Eukaryota</taxon>
        <taxon>Fungi</taxon>
        <taxon>Dikarya</taxon>
        <taxon>Basidiomycota</taxon>
        <taxon>Agaricomycotina</taxon>
        <taxon>Agaricomycetes</taxon>
        <taxon>Agaricomycetidae</taxon>
        <taxon>Boletales</taxon>
        <taxon>Suillineae</taxon>
        <taxon>Rhizopogonaceae</taxon>
        <taxon>Rhizopogon</taxon>
    </lineage>
</organism>
<feature type="transmembrane region" description="Helical" evidence="1">
    <location>
        <begin position="24"/>
        <end position="47"/>
    </location>
</feature>
<sequence length="107" mass="12123">MASIFGGIHCIAWFFAFPTYPEQVLWHISAVAIILIPWLGLFFFFLSVTFLENTELQDLVMGTAIFIPPPLYITGRIILLVLMATTLRNLPPDTYQAVSWISLVPHL</sequence>
<name>A0A1B7MJ89_9AGAM</name>
<protein>
    <submittedName>
        <fullName evidence="2">Uncharacterized protein</fullName>
    </submittedName>
</protein>
<dbReference type="PANTHER" id="PTHR35043">
    <property type="entry name" value="TRANSCRIPTION FACTOR DOMAIN-CONTAINING PROTEIN"/>
    <property type="match status" value="1"/>
</dbReference>
<dbReference type="PANTHER" id="PTHR35043:SF7">
    <property type="entry name" value="TRANSCRIPTION FACTOR DOMAIN-CONTAINING PROTEIN"/>
    <property type="match status" value="1"/>
</dbReference>
<evidence type="ECO:0000313" key="3">
    <source>
        <dbReference type="Proteomes" id="UP000092154"/>
    </source>
</evidence>
<evidence type="ECO:0000256" key="1">
    <source>
        <dbReference type="SAM" id="Phobius"/>
    </source>
</evidence>
<keyword evidence="3" id="KW-1185">Reference proteome</keyword>